<reference evidence="3" key="1">
    <citation type="journal article" date="2018" name="Microbiome">
        <title>Comparative analysis of rodent and small mammal viromes to better understand the wildlife origin of emerging infectious diseases.</title>
        <authorList>
            <person name="Wu Z."/>
            <person name="Lu L."/>
            <person name="Du J."/>
            <person name="Yang L."/>
            <person name="Ren X."/>
            <person name="Liu B."/>
            <person name="Jiang J."/>
            <person name="Yang J."/>
            <person name="Dong J."/>
            <person name="Sun L."/>
            <person name="Zhu Y."/>
            <person name="Li Y."/>
            <person name="Zheng D."/>
            <person name="Zhang C."/>
            <person name="Su H."/>
            <person name="Zheng Y."/>
            <person name="Zhou H."/>
            <person name="Zhu G."/>
            <person name="Li H."/>
            <person name="Chmura A."/>
            <person name="Yang F."/>
            <person name="Daszak P."/>
            <person name="Wang J."/>
            <person name="Liu Q."/>
            <person name="Jin Q."/>
        </authorList>
    </citation>
    <scope>NUCLEOTIDE SEQUENCE</scope>
    <source>
        <strain evidence="3">RtAp-ParaV/NX2015</strain>
    </source>
</reference>
<dbReference type="RefSeq" id="YP_010799239.1">
    <property type="nucleotide sequence ID" value="NC_076597.1"/>
</dbReference>
<name>A0AAD0ACP5_9MONO</name>
<evidence type="ECO:0000256" key="2">
    <source>
        <dbReference type="SAM" id="Phobius"/>
    </source>
</evidence>
<accession>A0AAD0ACP5</accession>
<evidence type="ECO:0000256" key="1">
    <source>
        <dbReference type="SAM" id="MobiDB-lite"/>
    </source>
</evidence>
<evidence type="ECO:0000313" key="4">
    <source>
        <dbReference type="Proteomes" id="UP000831541"/>
    </source>
</evidence>
<keyword evidence="2" id="KW-1133">Transmembrane helix</keyword>
<dbReference type="GeneID" id="80537573"/>
<feature type="transmembrane region" description="Helical" evidence="2">
    <location>
        <begin position="57"/>
        <end position="80"/>
    </location>
</feature>
<keyword evidence="4" id="KW-1185">Reference proteome</keyword>
<keyword evidence="2 3" id="KW-0812">Transmembrane</keyword>
<dbReference type="Proteomes" id="UP000831541">
    <property type="component" value="Segment"/>
</dbReference>
<protein>
    <submittedName>
        <fullName evidence="3">Transmembrane protein</fullName>
    </submittedName>
</protein>
<feature type="compositionally biased region" description="Polar residues" evidence="1">
    <location>
        <begin position="1"/>
        <end position="17"/>
    </location>
</feature>
<keyword evidence="2" id="KW-0472">Membrane</keyword>
<feature type="region of interest" description="Disordered" evidence="1">
    <location>
        <begin position="1"/>
        <end position="26"/>
    </location>
</feature>
<dbReference type="KEGG" id="vg:80537573"/>
<sequence>MNMTSDYEEPTSIQSGYGSMRHSSHSGKITYVRRTPKYTYARSIRGSRDISSKSNGLTIYFAFIVVICALNMAATCYLIVSNETRSCSHTQPSNPSTTDHPANVAESLEQLKSNINTMMTALTYTLPQVLHNNKIALQTRLNFLATDIKDTLRRGYMNLDVKFGLNRTVVLKTGQAASQETTAVADGGVTTGSSGKDSGLVTLVPRIEHPRTRDLPFTKVDQDSEVDRKVGFTPFYQRGVSHSMEGRTEDIAVLNPVI</sequence>
<dbReference type="EMBL" id="KY370098">
    <property type="protein sequence ID" value="ATP66851.1"/>
    <property type="molecule type" value="Viral_cRNA"/>
</dbReference>
<proteinExistence type="predicted"/>
<organism evidence="3 4">
    <name type="scientific">Rodent paramyxovirus</name>
    <dbReference type="NCBI Taxonomy" id="1497434"/>
    <lineage>
        <taxon>Viruses</taxon>
        <taxon>Riboviria</taxon>
        <taxon>Orthornavirae</taxon>
        <taxon>Negarnaviricota</taxon>
        <taxon>Haploviricotina</taxon>
        <taxon>Monjiviricetes</taxon>
        <taxon>Mononegavirales</taxon>
        <taxon>Paramyxoviridae</taxon>
        <taxon>Orthoparamyxovirinae</taxon>
        <taxon>Jeilongvirus</taxon>
        <taxon>Jeilongvirus apodemi</taxon>
    </lineage>
</organism>
<evidence type="ECO:0000313" key="3">
    <source>
        <dbReference type="EMBL" id="ATP66851.1"/>
    </source>
</evidence>